<dbReference type="InterPro" id="IPR000792">
    <property type="entry name" value="Tscrpt_reg_LuxR_C"/>
</dbReference>
<dbReference type="EMBL" id="CP040710">
    <property type="protein sequence ID" value="QCX01442.1"/>
    <property type="molecule type" value="Genomic_DNA"/>
</dbReference>
<dbReference type="AlphaFoldDB" id="A0A5B7STC2"/>
<dbReference type="GO" id="GO:0000160">
    <property type="term" value="P:phosphorelay signal transduction system"/>
    <property type="evidence" value="ECO:0007669"/>
    <property type="project" value="InterPro"/>
</dbReference>
<dbReference type="PANTHER" id="PTHR43214:SF43">
    <property type="entry name" value="TWO-COMPONENT RESPONSE REGULATOR"/>
    <property type="match status" value="1"/>
</dbReference>
<organism evidence="6 7">
    <name type="scientific">Aggregatimonas sangjinii</name>
    <dbReference type="NCBI Taxonomy" id="2583587"/>
    <lineage>
        <taxon>Bacteria</taxon>
        <taxon>Pseudomonadati</taxon>
        <taxon>Bacteroidota</taxon>
        <taxon>Flavobacteriia</taxon>
        <taxon>Flavobacteriales</taxon>
        <taxon>Flavobacteriaceae</taxon>
        <taxon>Aggregatimonas</taxon>
    </lineage>
</organism>
<dbReference type="PROSITE" id="PS50043">
    <property type="entry name" value="HTH_LUXR_2"/>
    <property type="match status" value="1"/>
</dbReference>
<dbReference type="KEGG" id="asag:FGM00_15495"/>
<dbReference type="InterPro" id="IPR011006">
    <property type="entry name" value="CheY-like_superfamily"/>
</dbReference>
<keyword evidence="7" id="KW-1185">Reference proteome</keyword>
<dbReference type="InterPro" id="IPR001789">
    <property type="entry name" value="Sig_transdc_resp-reg_receiver"/>
</dbReference>
<dbReference type="GO" id="GO:0003677">
    <property type="term" value="F:DNA binding"/>
    <property type="evidence" value="ECO:0007669"/>
    <property type="project" value="UniProtKB-KW"/>
</dbReference>
<protein>
    <submittedName>
        <fullName evidence="6">Response regulator transcription factor</fullName>
    </submittedName>
</protein>
<proteinExistence type="predicted"/>
<dbReference type="CDD" id="cd06170">
    <property type="entry name" value="LuxR_C_like"/>
    <property type="match status" value="1"/>
</dbReference>
<evidence type="ECO:0000259" key="5">
    <source>
        <dbReference type="PROSITE" id="PS50110"/>
    </source>
</evidence>
<name>A0A5B7STC2_9FLAO</name>
<dbReference type="CDD" id="cd17535">
    <property type="entry name" value="REC_NarL-like"/>
    <property type="match status" value="1"/>
</dbReference>
<feature type="domain" description="HTH luxR-type" evidence="4">
    <location>
        <begin position="143"/>
        <end position="208"/>
    </location>
</feature>
<dbReference type="RefSeq" id="WP_138853779.1">
    <property type="nucleotide sequence ID" value="NZ_CP040710.1"/>
</dbReference>
<dbReference type="Gene3D" id="3.40.50.2300">
    <property type="match status" value="1"/>
</dbReference>
<evidence type="ECO:0000256" key="3">
    <source>
        <dbReference type="PROSITE-ProRule" id="PRU00169"/>
    </source>
</evidence>
<dbReference type="PANTHER" id="PTHR43214">
    <property type="entry name" value="TWO-COMPONENT RESPONSE REGULATOR"/>
    <property type="match status" value="1"/>
</dbReference>
<evidence type="ECO:0000256" key="2">
    <source>
        <dbReference type="ARBA" id="ARBA00023125"/>
    </source>
</evidence>
<keyword evidence="1 3" id="KW-0597">Phosphoprotein</keyword>
<dbReference type="PRINTS" id="PR00038">
    <property type="entry name" value="HTHLUXR"/>
</dbReference>
<evidence type="ECO:0000313" key="6">
    <source>
        <dbReference type="EMBL" id="QCX01442.1"/>
    </source>
</evidence>
<dbReference type="Pfam" id="PF00196">
    <property type="entry name" value="GerE"/>
    <property type="match status" value="1"/>
</dbReference>
<feature type="domain" description="Response regulatory" evidence="5">
    <location>
        <begin position="3"/>
        <end position="119"/>
    </location>
</feature>
<dbReference type="SMART" id="SM00448">
    <property type="entry name" value="REC"/>
    <property type="match status" value="1"/>
</dbReference>
<dbReference type="PROSITE" id="PS50110">
    <property type="entry name" value="RESPONSE_REGULATORY"/>
    <property type="match status" value="1"/>
</dbReference>
<dbReference type="GO" id="GO:0006355">
    <property type="term" value="P:regulation of DNA-templated transcription"/>
    <property type="evidence" value="ECO:0007669"/>
    <property type="project" value="InterPro"/>
</dbReference>
<dbReference type="InterPro" id="IPR039420">
    <property type="entry name" value="WalR-like"/>
</dbReference>
<dbReference type="SMART" id="SM00421">
    <property type="entry name" value="HTH_LUXR"/>
    <property type="match status" value="1"/>
</dbReference>
<dbReference type="Proteomes" id="UP000310017">
    <property type="component" value="Chromosome"/>
</dbReference>
<accession>A0A5B7STC2</accession>
<keyword evidence="2" id="KW-0238">DNA-binding</keyword>
<dbReference type="SUPFAM" id="SSF46894">
    <property type="entry name" value="C-terminal effector domain of the bipartite response regulators"/>
    <property type="match status" value="1"/>
</dbReference>
<dbReference type="OrthoDB" id="9797341at2"/>
<dbReference type="InterPro" id="IPR016032">
    <property type="entry name" value="Sig_transdc_resp-reg_C-effctor"/>
</dbReference>
<feature type="modified residue" description="4-aspartylphosphate" evidence="3">
    <location>
        <position position="54"/>
    </location>
</feature>
<evidence type="ECO:0000259" key="4">
    <source>
        <dbReference type="PROSITE" id="PS50043"/>
    </source>
</evidence>
<gene>
    <name evidence="6" type="ORF">FGM00_15495</name>
</gene>
<dbReference type="SUPFAM" id="SSF52172">
    <property type="entry name" value="CheY-like"/>
    <property type="match status" value="1"/>
</dbReference>
<sequence length="211" mass="23503">MIKVAITDDHLLVMQGIETMLQHEASIAVVGKYPSAQVTLEELSSERPDILLLDINLPDTNGIDLCKQLVGLYPDLKIIALSSHDDTNFVKRILKNGASGYLLKNTSKEELLEAFETVLTDGQYLQATIQKKLLNQSLGNQKRNTLKPKLTRREKEVLAAICEELTTQEIAEQLFVSPKTVETHRMNLISKLGARNSVGLAKIAIEQELLK</sequence>
<reference evidence="6 7" key="1">
    <citation type="submission" date="2019-05" db="EMBL/GenBank/DDBJ databases">
        <title>Genome sequencing of F202Z8.</title>
        <authorList>
            <person name="Kwon Y.M."/>
        </authorList>
    </citation>
    <scope>NUCLEOTIDE SEQUENCE [LARGE SCALE GENOMIC DNA]</scope>
    <source>
        <strain evidence="6 7">F202Z8</strain>
    </source>
</reference>
<evidence type="ECO:0000313" key="7">
    <source>
        <dbReference type="Proteomes" id="UP000310017"/>
    </source>
</evidence>
<dbReference type="InterPro" id="IPR058245">
    <property type="entry name" value="NreC/VraR/RcsB-like_REC"/>
</dbReference>
<dbReference type="Pfam" id="PF00072">
    <property type="entry name" value="Response_reg"/>
    <property type="match status" value="1"/>
</dbReference>
<evidence type="ECO:0000256" key="1">
    <source>
        <dbReference type="ARBA" id="ARBA00022553"/>
    </source>
</evidence>